<feature type="region of interest" description="Disordered" evidence="1">
    <location>
        <begin position="110"/>
        <end position="133"/>
    </location>
</feature>
<organism evidence="2 3">
    <name type="scientific">[Myrmecia] bisecta</name>
    <dbReference type="NCBI Taxonomy" id="41462"/>
    <lineage>
        <taxon>Eukaryota</taxon>
        <taxon>Viridiplantae</taxon>
        <taxon>Chlorophyta</taxon>
        <taxon>core chlorophytes</taxon>
        <taxon>Trebouxiophyceae</taxon>
        <taxon>Trebouxiales</taxon>
        <taxon>Trebouxiaceae</taxon>
        <taxon>Myrmecia</taxon>
    </lineage>
</organism>
<feature type="compositionally biased region" description="Polar residues" evidence="1">
    <location>
        <begin position="225"/>
        <end position="235"/>
    </location>
</feature>
<feature type="region of interest" description="Disordered" evidence="1">
    <location>
        <begin position="1"/>
        <end position="94"/>
    </location>
</feature>
<reference evidence="2 3" key="1">
    <citation type="journal article" date="2024" name="Nat. Commun.">
        <title>Phylogenomics reveals the evolutionary origins of lichenization in chlorophyte algae.</title>
        <authorList>
            <person name="Puginier C."/>
            <person name="Libourel C."/>
            <person name="Otte J."/>
            <person name="Skaloud P."/>
            <person name="Haon M."/>
            <person name="Grisel S."/>
            <person name="Petersen M."/>
            <person name="Berrin J.G."/>
            <person name="Delaux P.M."/>
            <person name="Dal Grande F."/>
            <person name="Keller J."/>
        </authorList>
    </citation>
    <scope>NUCLEOTIDE SEQUENCE [LARGE SCALE GENOMIC DNA]</scope>
    <source>
        <strain evidence="2 3">SAG 2043</strain>
    </source>
</reference>
<feature type="region of interest" description="Disordered" evidence="1">
    <location>
        <begin position="209"/>
        <end position="235"/>
    </location>
</feature>
<gene>
    <name evidence="2" type="ORF">WJX72_006890</name>
</gene>
<dbReference type="EMBL" id="JALJOR010000002">
    <property type="protein sequence ID" value="KAK9823999.1"/>
    <property type="molecule type" value="Genomic_DNA"/>
</dbReference>
<sequence>MLGTAAVSPQRGALEVRQPRKITATPPPDEGRSSRQGARPANPGSRAPSVRGPAGPGSVVSSQGGRVRRQASEATSHQRTVPVLVKTASRQELEDRLREEVDIRRKFQQKTLEQQQASPAMPEAPTNFAEAGPAGFSMGAALRVTSDDPARPSWAKGGVHRSVLSPARATDTDEAVNMANMALTSASDWGVNTANKRYDPSVPLKAATGKAAEPFLPLRQRSAPRPTTLQRTGQR</sequence>
<evidence type="ECO:0000313" key="2">
    <source>
        <dbReference type="EMBL" id="KAK9823999.1"/>
    </source>
</evidence>
<name>A0AAW1QRC6_9CHLO</name>
<comment type="caution">
    <text evidence="2">The sequence shown here is derived from an EMBL/GenBank/DDBJ whole genome shotgun (WGS) entry which is preliminary data.</text>
</comment>
<accession>A0AAW1QRC6</accession>
<protein>
    <submittedName>
        <fullName evidence="2">Uncharacterized protein</fullName>
    </submittedName>
</protein>
<keyword evidence="3" id="KW-1185">Reference proteome</keyword>
<evidence type="ECO:0000256" key="1">
    <source>
        <dbReference type="SAM" id="MobiDB-lite"/>
    </source>
</evidence>
<evidence type="ECO:0000313" key="3">
    <source>
        <dbReference type="Proteomes" id="UP001489004"/>
    </source>
</evidence>
<dbReference type="AlphaFoldDB" id="A0AAW1QRC6"/>
<dbReference type="Proteomes" id="UP001489004">
    <property type="component" value="Unassembled WGS sequence"/>
</dbReference>
<proteinExistence type="predicted"/>